<dbReference type="GeneID" id="30998099"/>
<dbReference type="Proteomes" id="UP000095085">
    <property type="component" value="Unassembled WGS sequence"/>
</dbReference>
<gene>
    <name evidence="3" type="ORF">HYPBUDRAFT_6134</name>
</gene>
<feature type="transmembrane region" description="Helical" evidence="2">
    <location>
        <begin position="92"/>
        <end position="109"/>
    </location>
</feature>
<feature type="compositionally biased region" description="Basic and acidic residues" evidence="1">
    <location>
        <begin position="31"/>
        <end position="48"/>
    </location>
</feature>
<keyword evidence="4" id="KW-1185">Reference proteome</keyword>
<dbReference type="AlphaFoldDB" id="A0A1E4RHY1"/>
<proteinExistence type="predicted"/>
<feature type="non-terminal residue" evidence="3">
    <location>
        <position position="129"/>
    </location>
</feature>
<feature type="compositionally biased region" description="Polar residues" evidence="1">
    <location>
        <begin position="1"/>
        <end position="12"/>
    </location>
</feature>
<organism evidence="3 4">
    <name type="scientific">Hyphopichia burtonii NRRL Y-1933</name>
    <dbReference type="NCBI Taxonomy" id="984485"/>
    <lineage>
        <taxon>Eukaryota</taxon>
        <taxon>Fungi</taxon>
        <taxon>Dikarya</taxon>
        <taxon>Ascomycota</taxon>
        <taxon>Saccharomycotina</taxon>
        <taxon>Pichiomycetes</taxon>
        <taxon>Debaryomycetaceae</taxon>
        <taxon>Hyphopichia</taxon>
    </lineage>
</organism>
<feature type="region of interest" description="Disordered" evidence="1">
    <location>
        <begin position="1"/>
        <end position="48"/>
    </location>
</feature>
<evidence type="ECO:0000313" key="4">
    <source>
        <dbReference type="Proteomes" id="UP000095085"/>
    </source>
</evidence>
<evidence type="ECO:0000313" key="3">
    <source>
        <dbReference type="EMBL" id="ODV66816.1"/>
    </source>
</evidence>
<dbReference type="STRING" id="984485.A0A1E4RHY1"/>
<keyword evidence="2" id="KW-0472">Membrane</keyword>
<dbReference type="RefSeq" id="XP_020075883.1">
    <property type="nucleotide sequence ID" value="XM_020223550.1"/>
</dbReference>
<reference evidence="4" key="1">
    <citation type="submission" date="2016-05" db="EMBL/GenBank/DDBJ databases">
        <title>Comparative genomics of biotechnologically important yeasts.</title>
        <authorList>
            <consortium name="DOE Joint Genome Institute"/>
            <person name="Riley R."/>
            <person name="Haridas S."/>
            <person name="Wolfe K.H."/>
            <person name="Lopes M.R."/>
            <person name="Hittinger C.T."/>
            <person name="Goker M."/>
            <person name="Salamov A."/>
            <person name="Wisecaver J."/>
            <person name="Long T.M."/>
            <person name="Aerts A.L."/>
            <person name="Barry K."/>
            <person name="Choi C."/>
            <person name="Clum A."/>
            <person name="Coughlan A.Y."/>
            <person name="Deshpande S."/>
            <person name="Douglass A.P."/>
            <person name="Hanson S.J."/>
            <person name="Klenk H.-P."/>
            <person name="Labutti K."/>
            <person name="Lapidus A."/>
            <person name="Lindquist E."/>
            <person name="Lipzen A."/>
            <person name="Meier-Kolthoff J.P."/>
            <person name="Ohm R.A."/>
            <person name="Otillar R.P."/>
            <person name="Pangilinan J."/>
            <person name="Peng Y."/>
            <person name="Rokas A."/>
            <person name="Rosa C.A."/>
            <person name="Scheuner C."/>
            <person name="Sibirny A.A."/>
            <person name="Slot J.C."/>
            <person name="Stielow J.B."/>
            <person name="Sun H."/>
            <person name="Kurtzman C.P."/>
            <person name="Blackwell M."/>
            <person name="Grigoriev I.V."/>
            <person name="Jeffries T.W."/>
        </authorList>
    </citation>
    <scope>NUCLEOTIDE SEQUENCE [LARGE SCALE GENOMIC DNA]</scope>
    <source>
        <strain evidence="4">NRRL Y-1933</strain>
    </source>
</reference>
<name>A0A1E4RHY1_9ASCO</name>
<keyword evidence="2" id="KW-0812">Transmembrane</keyword>
<protein>
    <submittedName>
        <fullName evidence="3">Uncharacterized protein</fullName>
    </submittedName>
</protein>
<dbReference type="EMBL" id="KV454541">
    <property type="protein sequence ID" value="ODV66816.1"/>
    <property type="molecule type" value="Genomic_DNA"/>
</dbReference>
<sequence>MKKQESSTNMASKTHRKEQAQPRSTALVLTDPERIENPEEEELKPMTKEEKARLAKQIQLQREQETKQASFPLNYVYGFQNFANEHMTFCKFVEMLVVEFIVAIFYLYYFTKDWKLGPPIGFNILGIIL</sequence>
<evidence type="ECO:0000256" key="1">
    <source>
        <dbReference type="SAM" id="MobiDB-lite"/>
    </source>
</evidence>
<evidence type="ECO:0000256" key="2">
    <source>
        <dbReference type="SAM" id="Phobius"/>
    </source>
</evidence>
<keyword evidence="2" id="KW-1133">Transmembrane helix</keyword>
<accession>A0A1E4RHY1</accession>